<reference evidence="2 3" key="1">
    <citation type="submission" date="2020-09" db="EMBL/GenBank/DDBJ databases">
        <title>Roseomonas.</title>
        <authorList>
            <person name="Zhu W."/>
        </authorList>
    </citation>
    <scope>NUCLEOTIDE SEQUENCE [LARGE SCALE GENOMIC DNA]</scope>
    <source>
        <strain evidence="2 3">1311</strain>
    </source>
</reference>
<keyword evidence="3" id="KW-1185">Reference proteome</keyword>
<evidence type="ECO:0000313" key="2">
    <source>
        <dbReference type="EMBL" id="MBO1076668.1"/>
    </source>
</evidence>
<accession>A0ABS3KJ76</accession>
<dbReference type="Proteomes" id="UP001518990">
    <property type="component" value="Unassembled WGS sequence"/>
</dbReference>
<proteinExistence type="predicted"/>
<name>A0ABS3KJ76_9PROT</name>
<dbReference type="EMBL" id="JACTNF010000023">
    <property type="protein sequence ID" value="MBO1076509.1"/>
    <property type="molecule type" value="Genomic_DNA"/>
</dbReference>
<organism evidence="2 3">
    <name type="scientific">Roseomonas marmotae</name>
    <dbReference type="NCBI Taxonomy" id="2768161"/>
    <lineage>
        <taxon>Bacteria</taxon>
        <taxon>Pseudomonadati</taxon>
        <taxon>Pseudomonadota</taxon>
        <taxon>Alphaproteobacteria</taxon>
        <taxon>Acetobacterales</taxon>
        <taxon>Roseomonadaceae</taxon>
        <taxon>Roseomonas</taxon>
    </lineage>
</organism>
<feature type="non-terminal residue" evidence="2">
    <location>
        <position position="1"/>
    </location>
</feature>
<evidence type="ECO:0000313" key="1">
    <source>
        <dbReference type="EMBL" id="MBO1076509.1"/>
    </source>
</evidence>
<gene>
    <name evidence="1" type="ORF">IAI60_18000</name>
    <name evidence="2" type="ORF">IAI60_18800</name>
</gene>
<protein>
    <submittedName>
        <fullName evidence="2">Transposase</fullName>
    </submittedName>
</protein>
<evidence type="ECO:0000313" key="3">
    <source>
        <dbReference type="Proteomes" id="UP001518990"/>
    </source>
</evidence>
<comment type="caution">
    <text evidence="2">The sequence shown here is derived from an EMBL/GenBank/DDBJ whole genome shotgun (WGS) entry which is preliminary data.</text>
</comment>
<sequence length="35" mass="4183">FCRLKNWRRVATRYDRLAQNYLASLALIAAVTEWI</sequence>
<dbReference type="EMBL" id="JACTNF010000027">
    <property type="protein sequence ID" value="MBO1076668.1"/>
    <property type="molecule type" value="Genomic_DNA"/>
</dbReference>